<accession>A0A6A6TY90</accession>
<evidence type="ECO:0000256" key="1">
    <source>
        <dbReference type="SAM" id="Phobius"/>
    </source>
</evidence>
<keyword evidence="1" id="KW-0472">Membrane</keyword>
<keyword evidence="1" id="KW-1133">Transmembrane helix</keyword>
<keyword evidence="3" id="KW-1185">Reference proteome</keyword>
<dbReference type="EMBL" id="MU004241">
    <property type="protein sequence ID" value="KAF2665059.1"/>
    <property type="molecule type" value="Genomic_DNA"/>
</dbReference>
<name>A0A6A6TY90_9PEZI</name>
<dbReference type="Proteomes" id="UP000799302">
    <property type="component" value="Unassembled WGS sequence"/>
</dbReference>
<sequence>MPEENFEIPPKFEFETYGYYGICWIAWSIISSTNSILKFNKMLLRFRWKSSDLRWVECINKCFFKLGCALLLSISRNEKWNIDSTIFFKFCRNHNCSWQIQN</sequence>
<gene>
    <name evidence="2" type="ORF">BT63DRAFT_84120</name>
</gene>
<proteinExistence type="predicted"/>
<evidence type="ECO:0000313" key="3">
    <source>
        <dbReference type="Proteomes" id="UP000799302"/>
    </source>
</evidence>
<reference evidence="2" key="1">
    <citation type="journal article" date="2020" name="Stud. Mycol.">
        <title>101 Dothideomycetes genomes: a test case for predicting lifestyles and emergence of pathogens.</title>
        <authorList>
            <person name="Haridas S."/>
            <person name="Albert R."/>
            <person name="Binder M."/>
            <person name="Bloem J."/>
            <person name="Labutti K."/>
            <person name="Salamov A."/>
            <person name="Andreopoulos B."/>
            <person name="Baker S."/>
            <person name="Barry K."/>
            <person name="Bills G."/>
            <person name="Bluhm B."/>
            <person name="Cannon C."/>
            <person name="Castanera R."/>
            <person name="Culley D."/>
            <person name="Daum C."/>
            <person name="Ezra D."/>
            <person name="Gonzalez J."/>
            <person name="Henrissat B."/>
            <person name="Kuo A."/>
            <person name="Liang C."/>
            <person name="Lipzen A."/>
            <person name="Lutzoni F."/>
            <person name="Magnuson J."/>
            <person name="Mondo S."/>
            <person name="Nolan M."/>
            <person name="Ohm R."/>
            <person name="Pangilinan J."/>
            <person name="Park H.-J."/>
            <person name="Ramirez L."/>
            <person name="Alfaro M."/>
            <person name="Sun H."/>
            <person name="Tritt A."/>
            <person name="Yoshinaga Y."/>
            <person name="Zwiers L.-H."/>
            <person name="Turgeon B."/>
            <person name="Goodwin S."/>
            <person name="Spatafora J."/>
            <person name="Crous P."/>
            <person name="Grigoriev I."/>
        </authorList>
    </citation>
    <scope>NUCLEOTIDE SEQUENCE</scope>
    <source>
        <strain evidence="2">CBS 115976</strain>
    </source>
</reference>
<dbReference type="AlphaFoldDB" id="A0A6A6TY90"/>
<protein>
    <submittedName>
        <fullName evidence="2">Uncharacterized protein</fullName>
    </submittedName>
</protein>
<feature type="transmembrane region" description="Helical" evidence="1">
    <location>
        <begin position="17"/>
        <end position="37"/>
    </location>
</feature>
<organism evidence="2 3">
    <name type="scientific">Microthyrium microscopicum</name>
    <dbReference type="NCBI Taxonomy" id="703497"/>
    <lineage>
        <taxon>Eukaryota</taxon>
        <taxon>Fungi</taxon>
        <taxon>Dikarya</taxon>
        <taxon>Ascomycota</taxon>
        <taxon>Pezizomycotina</taxon>
        <taxon>Dothideomycetes</taxon>
        <taxon>Dothideomycetes incertae sedis</taxon>
        <taxon>Microthyriales</taxon>
        <taxon>Microthyriaceae</taxon>
        <taxon>Microthyrium</taxon>
    </lineage>
</organism>
<keyword evidence="1" id="KW-0812">Transmembrane</keyword>
<evidence type="ECO:0000313" key="2">
    <source>
        <dbReference type="EMBL" id="KAF2665059.1"/>
    </source>
</evidence>